<dbReference type="GO" id="GO:0005737">
    <property type="term" value="C:cytoplasm"/>
    <property type="evidence" value="ECO:0007669"/>
    <property type="project" value="UniProtKB-SubCell"/>
</dbReference>
<dbReference type="CDD" id="cd04413">
    <property type="entry name" value="NDPk_I"/>
    <property type="match status" value="1"/>
</dbReference>
<evidence type="ECO:0000256" key="6">
    <source>
        <dbReference type="ARBA" id="ARBA00022723"/>
    </source>
</evidence>
<keyword evidence="8 12" id="KW-0418">Kinase</keyword>
<dbReference type="Gene3D" id="3.30.70.141">
    <property type="entry name" value="Nucleoside diphosphate kinase-like domain"/>
    <property type="match status" value="1"/>
</dbReference>
<dbReference type="PANTHER" id="PTHR11349">
    <property type="entry name" value="NUCLEOSIDE DIPHOSPHATE KINASE"/>
    <property type="match status" value="1"/>
</dbReference>
<evidence type="ECO:0000256" key="8">
    <source>
        <dbReference type="ARBA" id="ARBA00022777"/>
    </source>
</evidence>
<dbReference type="InterPro" id="IPR023005">
    <property type="entry name" value="Nucleoside_diP_kinase_AS"/>
</dbReference>
<dbReference type="GO" id="GO:0006183">
    <property type="term" value="P:GTP biosynthetic process"/>
    <property type="evidence" value="ECO:0007669"/>
    <property type="project" value="UniProtKB-UniRule"/>
</dbReference>
<evidence type="ECO:0000256" key="9">
    <source>
        <dbReference type="ARBA" id="ARBA00022840"/>
    </source>
</evidence>
<name>A0A073B8V4_9PSEU</name>
<reference evidence="17 18" key="1">
    <citation type="submission" date="2014-06" db="EMBL/GenBank/DDBJ databases">
        <title>Saccharopolyspora rectivirgula DSM-43113 Genome sequencing.</title>
        <authorList>
            <person name="Barrera C."/>
            <person name="Millon L."/>
            <person name="Rognon B."/>
            <person name="Zaugg C."/>
            <person name="Monod M."/>
        </authorList>
    </citation>
    <scope>NUCLEOTIDE SEQUENCE [LARGE SCALE GENOMIC DNA]</scope>
    <source>
        <strain evidence="17 18">DSM 43113</strain>
    </source>
</reference>
<keyword evidence="6 12" id="KW-0479">Metal-binding</keyword>
<dbReference type="PRINTS" id="PR01243">
    <property type="entry name" value="NUCDPKINASE"/>
</dbReference>
<dbReference type="InterPro" id="IPR036850">
    <property type="entry name" value="NDK-like_dom_sf"/>
</dbReference>
<dbReference type="GO" id="GO:0006228">
    <property type="term" value="P:UTP biosynthetic process"/>
    <property type="evidence" value="ECO:0007669"/>
    <property type="project" value="UniProtKB-UniRule"/>
</dbReference>
<evidence type="ECO:0000256" key="5">
    <source>
        <dbReference type="ARBA" id="ARBA00022679"/>
    </source>
</evidence>
<dbReference type="InterPro" id="IPR034907">
    <property type="entry name" value="NDK-like_dom"/>
</dbReference>
<evidence type="ECO:0000256" key="14">
    <source>
        <dbReference type="RuleBase" id="RU004011"/>
    </source>
</evidence>
<evidence type="ECO:0000313" key="17">
    <source>
        <dbReference type="EMBL" id="KEI44144.1"/>
    </source>
</evidence>
<dbReference type="HAMAP" id="MF_00451">
    <property type="entry name" value="NDP_kinase"/>
    <property type="match status" value="1"/>
</dbReference>
<evidence type="ECO:0000259" key="16">
    <source>
        <dbReference type="SMART" id="SM00562"/>
    </source>
</evidence>
<dbReference type="RefSeq" id="WP_029720060.1">
    <property type="nucleotide sequence ID" value="NZ_JAJUIW010000030.1"/>
</dbReference>
<dbReference type="GO" id="GO:0005524">
    <property type="term" value="F:ATP binding"/>
    <property type="evidence" value="ECO:0007669"/>
    <property type="project" value="UniProtKB-UniRule"/>
</dbReference>
<dbReference type="STRING" id="28042.GU90_11770"/>
<gene>
    <name evidence="12" type="primary">ndk</name>
    <name evidence="17" type="ORF">GU90_11770</name>
</gene>
<proteinExistence type="inferred from homology"/>
<organism evidence="17 18">
    <name type="scientific">Saccharopolyspora rectivirgula</name>
    <dbReference type="NCBI Taxonomy" id="28042"/>
    <lineage>
        <taxon>Bacteria</taxon>
        <taxon>Bacillati</taxon>
        <taxon>Actinomycetota</taxon>
        <taxon>Actinomycetes</taxon>
        <taxon>Pseudonocardiales</taxon>
        <taxon>Pseudonocardiaceae</taxon>
        <taxon>Saccharopolyspora</taxon>
    </lineage>
</organism>
<sequence>MNERTLVLVKPDGVQRGLVGEVISRIERKGLKLVALQLKNVDRKLAEQHYAEHDGKPFFNDLLEFITSGPVVAAVVEGPRAVSAFRQIAGGTDPVEKAAPGSIRGDYGLEVQYNLVHGSDSPESAQREIKLWFPELEN</sequence>
<comment type="function">
    <text evidence="12">Major role in the synthesis of nucleoside triphosphates other than ATP. The ATP gamma phosphate is transferred to the NDP beta phosphate via a ping-pong mechanism, using a phosphorylated active-site intermediate.</text>
</comment>
<protein>
    <recommendedName>
        <fullName evidence="4 12">Nucleoside diphosphate kinase</fullName>
        <shortName evidence="12">NDK</shortName>
        <shortName evidence="12">NDP kinase</shortName>
        <ecNumber evidence="3 12">2.7.4.6</ecNumber>
    </recommendedName>
    <alternativeName>
        <fullName evidence="12">Nucleoside-2-P kinase</fullName>
    </alternativeName>
</protein>
<keyword evidence="12" id="KW-0597">Phosphoprotein</keyword>
<keyword evidence="10 12" id="KW-0460">Magnesium</keyword>
<feature type="binding site" evidence="12 13">
    <location>
        <position position="86"/>
    </location>
    <ligand>
        <name>ATP</name>
        <dbReference type="ChEBI" id="CHEBI:30616"/>
    </ligand>
</feature>
<dbReference type="Proteomes" id="UP000031419">
    <property type="component" value="Unassembled WGS sequence"/>
</dbReference>
<dbReference type="GO" id="GO:0046872">
    <property type="term" value="F:metal ion binding"/>
    <property type="evidence" value="ECO:0007669"/>
    <property type="project" value="UniProtKB-KW"/>
</dbReference>
<feature type="binding site" evidence="12 13">
    <location>
        <position position="58"/>
    </location>
    <ligand>
        <name>ATP</name>
        <dbReference type="ChEBI" id="CHEBI:30616"/>
    </ligand>
</feature>
<evidence type="ECO:0000256" key="10">
    <source>
        <dbReference type="ARBA" id="ARBA00022842"/>
    </source>
</evidence>
<evidence type="ECO:0000256" key="11">
    <source>
        <dbReference type="ARBA" id="ARBA00023080"/>
    </source>
</evidence>
<comment type="subcellular location">
    <subcellularLocation>
        <location evidence="12">Cytoplasm</location>
    </subcellularLocation>
</comment>
<comment type="caution">
    <text evidence="17">The sequence shown here is derived from an EMBL/GenBank/DDBJ whole genome shotgun (WGS) entry which is preliminary data.</text>
</comment>
<comment type="subunit">
    <text evidence="12">Homotetramer.</text>
</comment>
<feature type="domain" description="Nucleoside diphosphate kinase-like" evidence="16">
    <location>
        <begin position="2"/>
        <end position="138"/>
    </location>
</feature>
<dbReference type="EC" id="2.7.4.6" evidence="3 12"/>
<dbReference type="AlphaFoldDB" id="A0A073B8V4"/>
<dbReference type="OrthoDB" id="9801161at2"/>
<dbReference type="GO" id="GO:0006241">
    <property type="term" value="P:CTP biosynthetic process"/>
    <property type="evidence" value="ECO:0007669"/>
    <property type="project" value="UniProtKB-UniRule"/>
</dbReference>
<comment type="catalytic activity">
    <reaction evidence="12">
        <text>a ribonucleoside 5'-diphosphate + ATP = a ribonucleoside 5'-triphosphate + ADP</text>
        <dbReference type="Rhea" id="RHEA:18113"/>
        <dbReference type="ChEBI" id="CHEBI:30616"/>
        <dbReference type="ChEBI" id="CHEBI:57930"/>
        <dbReference type="ChEBI" id="CHEBI:61557"/>
        <dbReference type="ChEBI" id="CHEBI:456216"/>
        <dbReference type="EC" id="2.7.4.6"/>
    </reaction>
</comment>
<comment type="cofactor">
    <cofactor evidence="1 12">
        <name>Mg(2+)</name>
        <dbReference type="ChEBI" id="CHEBI:18420"/>
    </cofactor>
</comment>
<dbReference type="NCBIfam" id="NF001908">
    <property type="entry name" value="PRK00668.1"/>
    <property type="match status" value="1"/>
</dbReference>
<feature type="binding site" evidence="12 13">
    <location>
        <position position="10"/>
    </location>
    <ligand>
        <name>ATP</name>
        <dbReference type="ChEBI" id="CHEBI:30616"/>
    </ligand>
</feature>
<keyword evidence="12" id="KW-0963">Cytoplasm</keyword>
<feature type="binding site" evidence="12 13">
    <location>
        <position position="114"/>
    </location>
    <ligand>
        <name>ATP</name>
        <dbReference type="ChEBI" id="CHEBI:30616"/>
    </ligand>
</feature>
<comment type="similarity">
    <text evidence="2 12 13 14">Belongs to the NDK family.</text>
</comment>
<dbReference type="SMART" id="SM00562">
    <property type="entry name" value="NDK"/>
    <property type="match status" value="1"/>
</dbReference>
<dbReference type="FunFam" id="3.30.70.141:FF:000003">
    <property type="entry name" value="Nucleoside diphosphate kinase"/>
    <property type="match status" value="1"/>
</dbReference>
<dbReference type="Pfam" id="PF00334">
    <property type="entry name" value="NDK"/>
    <property type="match status" value="1"/>
</dbReference>
<evidence type="ECO:0000256" key="1">
    <source>
        <dbReference type="ARBA" id="ARBA00001946"/>
    </source>
</evidence>
<evidence type="ECO:0000256" key="3">
    <source>
        <dbReference type="ARBA" id="ARBA00012966"/>
    </source>
</evidence>
<keyword evidence="9 12" id="KW-0067">ATP-binding</keyword>
<dbReference type="InterPro" id="IPR001564">
    <property type="entry name" value="Nucleoside_diP_kinase"/>
</dbReference>
<dbReference type="GO" id="GO:0004550">
    <property type="term" value="F:nucleoside diphosphate kinase activity"/>
    <property type="evidence" value="ECO:0007669"/>
    <property type="project" value="UniProtKB-UniRule"/>
</dbReference>
<accession>A0A073B8V4</accession>
<dbReference type="EMBL" id="JNVU01000029">
    <property type="protein sequence ID" value="KEI44144.1"/>
    <property type="molecule type" value="Genomic_DNA"/>
</dbReference>
<evidence type="ECO:0000256" key="15">
    <source>
        <dbReference type="RuleBase" id="RU004013"/>
    </source>
</evidence>
<feature type="binding site" evidence="12 13">
    <location>
        <position position="104"/>
    </location>
    <ligand>
        <name>ATP</name>
        <dbReference type="ChEBI" id="CHEBI:30616"/>
    </ligand>
</feature>
<dbReference type="eggNOG" id="COG0105">
    <property type="taxonomic scope" value="Bacteria"/>
</dbReference>
<keyword evidence="18" id="KW-1185">Reference proteome</keyword>
<keyword evidence="11 12" id="KW-0546">Nucleotide metabolism</keyword>
<keyword evidence="5 12" id="KW-0808">Transferase</keyword>
<evidence type="ECO:0000256" key="4">
    <source>
        <dbReference type="ARBA" id="ARBA00017632"/>
    </source>
</evidence>
<evidence type="ECO:0000256" key="2">
    <source>
        <dbReference type="ARBA" id="ARBA00008142"/>
    </source>
</evidence>
<feature type="binding site" evidence="12 13">
    <location>
        <position position="92"/>
    </location>
    <ligand>
        <name>ATP</name>
        <dbReference type="ChEBI" id="CHEBI:30616"/>
    </ligand>
</feature>
<evidence type="ECO:0000256" key="12">
    <source>
        <dbReference type="HAMAP-Rule" id="MF_00451"/>
    </source>
</evidence>
<evidence type="ECO:0000313" key="18">
    <source>
        <dbReference type="Proteomes" id="UP000031419"/>
    </source>
</evidence>
<evidence type="ECO:0000256" key="7">
    <source>
        <dbReference type="ARBA" id="ARBA00022741"/>
    </source>
</evidence>
<feature type="active site" description="Pros-phosphohistidine intermediate" evidence="12 13">
    <location>
        <position position="117"/>
    </location>
</feature>
<dbReference type="PROSITE" id="PS00469">
    <property type="entry name" value="NDPK"/>
    <property type="match status" value="1"/>
</dbReference>
<evidence type="ECO:0000256" key="13">
    <source>
        <dbReference type="PROSITE-ProRule" id="PRU00706"/>
    </source>
</evidence>
<dbReference type="PROSITE" id="PS51374">
    <property type="entry name" value="NDPK_LIKE"/>
    <property type="match status" value="1"/>
</dbReference>
<comment type="catalytic activity">
    <reaction evidence="12 15">
        <text>a 2'-deoxyribonucleoside 5'-diphosphate + ATP = a 2'-deoxyribonucleoside 5'-triphosphate + ADP</text>
        <dbReference type="Rhea" id="RHEA:44640"/>
        <dbReference type="ChEBI" id="CHEBI:30616"/>
        <dbReference type="ChEBI" id="CHEBI:61560"/>
        <dbReference type="ChEBI" id="CHEBI:73316"/>
        <dbReference type="ChEBI" id="CHEBI:456216"/>
        <dbReference type="EC" id="2.7.4.6"/>
    </reaction>
</comment>
<dbReference type="SUPFAM" id="SSF54919">
    <property type="entry name" value="Nucleoside diphosphate kinase, NDK"/>
    <property type="match status" value="1"/>
</dbReference>
<keyword evidence="7 12" id="KW-0547">Nucleotide-binding</keyword>